<name>K9W2A8_9CYAN</name>
<dbReference type="OrthoDB" id="9804152at2"/>
<evidence type="ECO:0000256" key="5">
    <source>
        <dbReference type="ARBA" id="ARBA00023136"/>
    </source>
</evidence>
<evidence type="ECO:0000313" key="7">
    <source>
        <dbReference type="EMBL" id="AFZ13892.1"/>
    </source>
</evidence>
<dbReference type="PANTHER" id="PTHR34478:SF2">
    <property type="entry name" value="MEMBRANE PROTEIN"/>
    <property type="match status" value="1"/>
</dbReference>
<evidence type="ECO:0000256" key="2">
    <source>
        <dbReference type="ARBA" id="ARBA00008854"/>
    </source>
</evidence>
<dbReference type="AlphaFoldDB" id="K9W2A8"/>
<accession>K9W2A8</accession>
<keyword evidence="8" id="KW-1185">Reference proteome</keyword>
<comment type="similarity">
    <text evidence="2">Belongs to the LemA family.</text>
</comment>
<proteinExistence type="inferred from homology"/>
<dbReference type="InterPro" id="IPR023353">
    <property type="entry name" value="LemA-like_dom_sf"/>
</dbReference>
<comment type="subcellular location">
    <subcellularLocation>
        <location evidence="1">Membrane</location>
        <topology evidence="1">Single-pass membrane protein</topology>
    </subcellularLocation>
</comment>
<evidence type="ECO:0000256" key="3">
    <source>
        <dbReference type="ARBA" id="ARBA00022692"/>
    </source>
</evidence>
<sequence length="248" mass="28041">MRDLDTRISQEMTPEVFAVASRLYAEKSQEYSLQELMEAGAEAQIPPEFIQQAYQEIQIKRQQAQERRKKLIIILASVGVVVGGWGIWTYNSLASAAQKVDSAWAQVENQFQRRADLIPNLVRVTEASAKQERDLAALLTRSRTSYLQADTPGEKAVASTQVSQAINQFQNYVANNPQLQSSQAYINLQYELAGTENRIAVERMRYNQAIQAYNQKVKVFPNSVVAKILGFESKPLFKAEIKEVPRIN</sequence>
<dbReference type="HOGENOM" id="CLU_056714_0_1_3"/>
<evidence type="ECO:0000256" key="1">
    <source>
        <dbReference type="ARBA" id="ARBA00004167"/>
    </source>
</evidence>
<gene>
    <name evidence="7" type="ORF">Cri9333_3053</name>
</gene>
<dbReference type="STRING" id="1173022.Cri9333_3053"/>
<dbReference type="PATRIC" id="fig|1173022.3.peg.3304"/>
<evidence type="ECO:0000256" key="4">
    <source>
        <dbReference type="ARBA" id="ARBA00022989"/>
    </source>
</evidence>
<keyword evidence="4 6" id="KW-1133">Transmembrane helix</keyword>
<dbReference type="RefSeq" id="WP_015204000.1">
    <property type="nucleotide sequence ID" value="NC_019753.1"/>
</dbReference>
<evidence type="ECO:0000313" key="8">
    <source>
        <dbReference type="Proteomes" id="UP000010472"/>
    </source>
</evidence>
<organism evidence="7 8">
    <name type="scientific">Crinalium epipsammum PCC 9333</name>
    <dbReference type="NCBI Taxonomy" id="1173022"/>
    <lineage>
        <taxon>Bacteria</taxon>
        <taxon>Bacillati</taxon>
        <taxon>Cyanobacteriota</taxon>
        <taxon>Cyanophyceae</taxon>
        <taxon>Gomontiellales</taxon>
        <taxon>Gomontiellaceae</taxon>
        <taxon>Crinalium</taxon>
    </lineage>
</organism>
<dbReference type="SUPFAM" id="SSF140478">
    <property type="entry name" value="LemA-like"/>
    <property type="match status" value="1"/>
</dbReference>
<keyword evidence="5 6" id="KW-0472">Membrane</keyword>
<dbReference type="eggNOG" id="COG1704">
    <property type="taxonomic scope" value="Bacteria"/>
</dbReference>
<dbReference type="GO" id="GO:0016020">
    <property type="term" value="C:membrane"/>
    <property type="evidence" value="ECO:0007669"/>
    <property type="project" value="UniProtKB-SubCell"/>
</dbReference>
<dbReference type="KEGG" id="cep:Cri9333_3053"/>
<keyword evidence="3 6" id="KW-0812">Transmembrane</keyword>
<dbReference type="EMBL" id="CP003620">
    <property type="protein sequence ID" value="AFZ13892.1"/>
    <property type="molecule type" value="Genomic_DNA"/>
</dbReference>
<reference evidence="7 8" key="1">
    <citation type="submission" date="2012-06" db="EMBL/GenBank/DDBJ databases">
        <title>Finished chromosome of genome of Crinalium epipsammum PCC 9333.</title>
        <authorList>
            <consortium name="US DOE Joint Genome Institute"/>
            <person name="Gugger M."/>
            <person name="Coursin T."/>
            <person name="Rippka R."/>
            <person name="Tandeau De Marsac N."/>
            <person name="Huntemann M."/>
            <person name="Wei C.-L."/>
            <person name="Han J."/>
            <person name="Detter J.C."/>
            <person name="Han C."/>
            <person name="Tapia R."/>
            <person name="Davenport K."/>
            <person name="Daligault H."/>
            <person name="Erkkila T."/>
            <person name="Gu W."/>
            <person name="Munk A.C.C."/>
            <person name="Teshima H."/>
            <person name="Xu Y."/>
            <person name="Chain P."/>
            <person name="Chen A."/>
            <person name="Krypides N."/>
            <person name="Mavromatis K."/>
            <person name="Markowitz V."/>
            <person name="Szeto E."/>
            <person name="Ivanova N."/>
            <person name="Mikhailova N."/>
            <person name="Ovchinnikova G."/>
            <person name="Pagani I."/>
            <person name="Pati A."/>
            <person name="Goodwin L."/>
            <person name="Peters L."/>
            <person name="Pitluck S."/>
            <person name="Woyke T."/>
            <person name="Kerfeld C."/>
        </authorList>
    </citation>
    <scope>NUCLEOTIDE SEQUENCE [LARGE SCALE GENOMIC DNA]</scope>
    <source>
        <strain evidence="7 8">PCC 9333</strain>
    </source>
</reference>
<protein>
    <submittedName>
        <fullName evidence="7">LemA family protein</fullName>
    </submittedName>
</protein>
<feature type="transmembrane region" description="Helical" evidence="6">
    <location>
        <begin position="71"/>
        <end position="90"/>
    </location>
</feature>
<dbReference type="Pfam" id="PF04011">
    <property type="entry name" value="LemA"/>
    <property type="match status" value="1"/>
</dbReference>
<evidence type="ECO:0000256" key="6">
    <source>
        <dbReference type="SAM" id="Phobius"/>
    </source>
</evidence>
<dbReference type="PANTHER" id="PTHR34478">
    <property type="entry name" value="PROTEIN LEMA"/>
    <property type="match status" value="1"/>
</dbReference>
<dbReference type="Gene3D" id="1.20.1440.20">
    <property type="entry name" value="LemA-like domain"/>
    <property type="match status" value="1"/>
</dbReference>
<dbReference type="InterPro" id="IPR007156">
    <property type="entry name" value="MamQ_LemA"/>
</dbReference>
<dbReference type="Proteomes" id="UP000010472">
    <property type="component" value="Chromosome"/>
</dbReference>